<dbReference type="PANTHER" id="PTHR46720">
    <property type="entry name" value="HYDROXYLASE, PUTATIVE (AFU_ORTHOLOGUE AFUA_3G01460)-RELATED"/>
    <property type="match status" value="1"/>
</dbReference>
<accession>A0AAD5XAP1</accession>
<evidence type="ECO:0000256" key="3">
    <source>
        <dbReference type="ARBA" id="ARBA00023002"/>
    </source>
</evidence>
<name>A0AAD5XAP1_9FUNG</name>
<dbReference type="SUPFAM" id="SSF51905">
    <property type="entry name" value="FAD/NAD(P)-binding domain"/>
    <property type="match status" value="1"/>
</dbReference>
<reference evidence="4" key="1">
    <citation type="submission" date="2020-05" db="EMBL/GenBank/DDBJ databases">
        <title>Phylogenomic resolution of chytrid fungi.</title>
        <authorList>
            <person name="Stajich J.E."/>
            <person name="Amses K."/>
            <person name="Simmons R."/>
            <person name="Seto K."/>
            <person name="Myers J."/>
            <person name="Bonds A."/>
            <person name="Quandt C.A."/>
            <person name="Barry K."/>
            <person name="Liu P."/>
            <person name="Grigoriev I."/>
            <person name="Longcore J.E."/>
            <person name="James T.Y."/>
        </authorList>
    </citation>
    <scope>NUCLEOTIDE SEQUENCE</scope>
    <source>
        <strain evidence="4">JEL0513</strain>
    </source>
</reference>
<dbReference type="Proteomes" id="UP001211907">
    <property type="component" value="Unassembled WGS sequence"/>
</dbReference>
<dbReference type="PANTHER" id="PTHR46720:SF3">
    <property type="entry name" value="FAD-BINDING DOMAIN-CONTAINING PROTEIN-RELATED"/>
    <property type="match status" value="1"/>
</dbReference>
<evidence type="ECO:0000313" key="4">
    <source>
        <dbReference type="EMBL" id="KAJ3110524.1"/>
    </source>
</evidence>
<dbReference type="InterPro" id="IPR051104">
    <property type="entry name" value="FAD_monoxygenase"/>
</dbReference>
<organism evidence="4 5">
    <name type="scientific">Physocladia obscura</name>
    <dbReference type="NCBI Taxonomy" id="109957"/>
    <lineage>
        <taxon>Eukaryota</taxon>
        <taxon>Fungi</taxon>
        <taxon>Fungi incertae sedis</taxon>
        <taxon>Chytridiomycota</taxon>
        <taxon>Chytridiomycota incertae sedis</taxon>
        <taxon>Chytridiomycetes</taxon>
        <taxon>Chytridiales</taxon>
        <taxon>Chytriomycetaceae</taxon>
        <taxon>Physocladia</taxon>
    </lineage>
</organism>
<dbReference type="EMBL" id="JADGJH010001719">
    <property type="protein sequence ID" value="KAJ3110524.1"/>
    <property type="molecule type" value="Genomic_DNA"/>
</dbReference>
<evidence type="ECO:0000256" key="1">
    <source>
        <dbReference type="ARBA" id="ARBA00022630"/>
    </source>
</evidence>
<evidence type="ECO:0000313" key="5">
    <source>
        <dbReference type="Proteomes" id="UP001211907"/>
    </source>
</evidence>
<dbReference type="Gene3D" id="3.50.50.60">
    <property type="entry name" value="FAD/NAD(P)-binding domain"/>
    <property type="match status" value="1"/>
</dbReference>
<dbReference type="AlphaFoldDB" id="A0AAD5XAP1"/>
<dbReference type="InterPro" id="IPR036188">
    <property type="entry name" value="FAD/NAD-bd_sf"/>
</dbReference>
<dbReference type="GO" id="GO:0016491">
    <property type="term" value="F:oxidoreductase activity"/>
    <property type="evidence" value="ECO:0007669"/>
    <property type="project" value="UniProtKB-KW"/>
</dbReference>
<comment type="caution">
    <text evidence="4">The sequence shown here is derived from an EMBL/GenBank/DDBJ whole genome shotgun (WGS) entry which is preliminary data.</text>
</comment>
<proteinExistence type="predicted"/>
<keyword evidence="1" id="KW-0285">Flavoprotein</keyword>
<protein>
    <recommendedName>
        <fullName evidence="6">FAD-binding domain-containing protein</fullName>
    </recommendedName>
</protein>
<evidence type="ECO:0008006" key="6">
    <source>
        <dbReference type="Google" id="ProtNLM"/>
    </source>
</evidence>
<keyword evidence="3" id="KW-0560">Oxidoreductase</keyword>
<keyword evidence="2" id="KW-0274">FAD</keyword>
<keyword evidence="5" id="KW-1185">Reference proteome</keyword>
<gene>
    <name evidence="4" type="ORF">HK100_003004</name>
</gene>
<sequence>MILHYGVVDIHVNNIKLDQTCGFFIDRINKRMVCTFKVSEKFAAIQVGTFGEPDPEEGEGYCPYSDLPKHSARLADLIAQWQLPPHVVEIMRKSFRISPFSVYDLPDLETYYKGRVVLLEDSAHGMLPNAGLGLGAGLEDVGVLAELMKRFPDYKDLSTVLRLYSAIRVPTATGYSQISRMSAEQYYATTFGATGNHFLMRLFIGSMNIGLYVPIKEVYDCPTIVARAIEQEKVDQSQIKQIIEIRFGADLVESAVIDFKEEWQN</sequence>
<evidence type="ECO:0000256" key="2">
    <source>
        <dbReference type="ARBA" id="ARBA00022827"/>
    </source>
</evidence>
<dbReference type="GO" id="GO:0044550">
    <property type="term" value="P:secondary metabolite biosynthetic process"/>
    <property type="evidence" value="ECO:0007669"/>
    <property type="project" value="TreeGrafter"/>
</dbReference>